<dbReference type="EMBL" id="JYDJ01000428">
    <property type="protein sequence ID" value="KRX35569.1"/>
    <property type="molecule type" value="Genomic_DNA"/>
</dbReference>
<evidence type="ECO:0000313" key="1">
    <source>
        <dbReference type="EMBL" id="KRX35569.1"/>
    </source>
</evidence>
<keyword evidence="2" id="KW-1185">Reference proteome</keyword>
<protein>
    <submittedName>
        <fullName evidence="1">Uncharacterized protein</fullName>
    </submittedName>
</protein>
<reference evidence="1 2" key="1">
    <citation type="submission" date="2015-01" db="EMBL/GenBank/DDBJ databases">
        <title>Evolution of Trichinella species and genotypes.</title>
        <authorList>
            <person name="Korhonen P.K."/>
            <person name="Edoardo P."/>
            <person name="Giuseppe L.R."/>
            <person name="Gasser R.B."/>
        </authorList>
    </citation>
    <scope>NUCLEOTIDE SEQUENCE [LARGE SCALE GENOMIC DNA]</scope>
    <source>
        <strain evidence="1">ISS417</strain>
    </source>
</reference>
<evidence type="ECO:0000313" key="2">
    <source>
        <dbReference type="Proteomes" id="UP000055048"/>
    </source>
</evidence>
<name>A0A0V0T9C0_9BILA</name>
<organism evidence="1 2">
    <name type="scientific">Trichinella murrelli</name>
    <dbReference type="NCBI Taxonomy" id="144512"/>
    <lineage>
        <taxon>Eukaryota</taxon>
        <taxon>Metazoa</taxon>
        <taxon>Ecdysozoa</taxon>
        <taxon>Nematoda</taxon>
        <taxon>Enoplea</taxon>
        <taxon>Dorylaimia</taxon>
        <taxon>Trichinellida</taxon>
        <taxon>Trichinellidae</taxon>
        <taxon>Trichinella</taxon>
    </lineage>
</organism>
<accession>A0A0V0T9C0</accession>
<comment type="caution">
    <text evidence="1">The sequence shown here is derived from an EMBL/GenBank/DDBJ whole genome shotgun (WGS) entry which is preliminary data.</text>
</comment>
<dbReference type="Proteomes" id="UP000055048">
    <property type="component" value="Unassembled WGS sequence"/>
</dbReference>
<sequence>MGREFSVDGGGKGGRVYIFVGVEGIVTGLQFCLGGWKFGRVYNSVRVEGMAGGYTILLGWREWRTDIQSSMGGEGSGGREYNSVWWRECHAGNFGWVYNSLWVEEGVAGEYTLLLEWREWRAGIQFCLGGGNGCQVNNLFRMEGMAGRVWQADIPLFVWRTDYQFAMQHGMGEGGIGGTVYNSVWVEGMVQGISVLLSIIGVVGIGKGVSRRMCKGQSGGQVFNIFFYSEFFQPTASTIFSVSITRKRRGCSIVCQGFTMNGRIGCSLLDFIVVTICNIDATLNFCELMQVFSSFNHCLVGGSGGAGCTTLLVEGLAKDLKLCMGGADIGGAVYNSVWVEYNVAGGYTILFGWRRETFFSFAAAATML</sequence>
<proteinExistence type="predicted"/>
<dbReference type="OrthoDB" id="5944511at2759"/>
<feature type="non-terminal residue" evidence="1">
    <location>
        <position position="368"/>
    </location>
</feature>
<dbReference type="AlphaFoldDB" id="A0A0V0T9C0"/>
<gene>
    <name evidence="1" type="ORF">T05_15828</name>
</gene>